<evidence type="ECO:0000256" key="9">
    <source>
        <dbReference type="HAMAP-Rule" id="MF_00275"/>
    </source>
</evidence>
<dbReference type="InterPro" id="IPR004623">
    <property type="entry name" value="KdpA"/>
</dbReference>
<keyword evidence="4 9" id="KW-0812">Transmembrane</keyword>
<evidence type="ECO:0000256" key="8">
    <source>
        <dbReference type="ARBA" id="ARBA00023136"/>
    </source>
</evidence>
<sequence>MGDTWAGLLQAAILVAALAVVHRPFGACLAHTFTSEKHWRVERAVYRLVRVDPGSQQRWTTYAVGTLSFGLVSALLLYLLQRIQPLLPFDFGRTIPPGMAFNTAASFATNTDWQSYVPESVMGHAVQMLGLTVQNFVSAGMGLAVAIALIRAFVRDQTDRLGNFWVDLTRATVRILLPVAFVSAIVLVALGVTMSLRENVPVTALDGTRHSIAVAPAASQEAIKELGTNGGGIFNANSAHPFENPGAWSNLIEMFLILLIPVSLTRAFGLMVGSRRQGHVLLSVMAVLWTGVLAVTWWAEAHPNGPASLLAGGATEGKETRFGIPGSSLFATSTTGTSTGAVNSMHDSYTGLGGAGPLFQMMLGEISPGGVGTGLYGILVMAIIAVFLAGLMVGRTPEYLGKKLGRREVTFAALAMLTMPVLVLAGTGLALALPSVTGGAFGNSGAHGLSEVLYAYTSASNNNGSAFGGLTATSDFYQSTLGAAMLLGRFVPILATLGLAGALVRQKKIPVTAGTLPTTGPLFASMLGGTVILVAALTFVPALALGPIAEALA</sequence>
<gene>
    <name evidence="9 10" type="primary">kdpA</name>
    <name evidence="10" type="ORF">ORV05_16805</name>
</gene>
<dbReference type="Proteomes" id="UP001163203">
    <property type="component" value="Chromosome"/>
</dbReference>
<feature type="transmembrane region" description="Helical" evidence="9">
    <location>
        <begin position="280"/>
        <end position="299"/>
    </location>
</feature>
<comment type="function">
    <text evidence="9">Part of the high-affinity ATP-driven potassium transport (or Kdp) system, which catalyzes the hydrolysis of ATP coupled with the electrogenic transport of potassium into the cytoplasm. This subunit binds the extracellular potassium ions and delivers the ions to the membrane domain of KdpB through an intramembrane tunnel.</text>
</comment>
<evidence type="ECO:0000256" key="1">
    <source>
        <dbReference type="ARBA" id="ARBA00022448"/>
    </source>
</evidence>
<evidence type="ECO:0000313" key="11">
    <source>
        <dbReference type="Proteomes" id="UP001163203"/>
    </source>
</evidence>
<evidence type="ECO:0000313" key="10">
    <source>
        <dbReference type="EMBL" id="WAL69358.1"/>
    </source>
</evidence>
<dbReference type="HAMAP" id="MF_00275">
    <property type="entry name" value="KdpA"/>
    <property type="match status" value="1"/>
</dbReference>
<feature type="transmembrane region" description="Helical" evidence="9">
    <location>
        <begin position="175"/>
        <end position="196"/>
    </location>
</feature>
<evidence type="ECO:0000256" key="3">
    <source>
        <dbReference type="ARBA" id="ARBA00022538"/>
    </source>
</evidence>
<feature type="transmembrane region" description="Helical" evidence="9">
    <location>
        <begin position="128"/>
        <end position="154"/>
    </location>
</feature>
<accession>A0ABY7BDY8</accession>
<dbReference type="RefSeq" id="WP_268759445.1">
    <property type="nucleotide sequence ID" value="NZ_CP113836.1"/>
</dbReference>
<feature type="transmembrane region" description="Helical" evidence="9">
    <location>
        <begin position="59"/>
        <end position="79"/>
    </location>
</feature>
<dbReference type="PANTHER" id="PTHR30607">
    <property type="entry name" value="POTASSIUM-TRANSPORTING ATPASE A CHAIN"/>
    <property type="match status" value="1"/>
</dbReference>
<keyword evidence="5 9" id="KW-0630">Potassium</keyword>
<comment type="subcellular location">
    <subcellularLocation>
        <location evidence="9">Cell membrane</location>
        <topology evidence="9">Multi-pass membrane protein</topology>
    </subcellularLocation>
</comment>
<keyword evidence="1 9" id="KW-0813">Transport</keyword>
<comment type="similarity">
    <text evidence="9">Belongs to the KdpA family.</text>
</comment>
<protein>
    <recommendedName>
        <fullName evidence="9">Potassium-transporting ATPase potassium-binding subunit</fullName>
    </recommendedName>
    <alternativeName>
        <fullName evidence="9">ATP phosphohydrolase [potassium-transporting] A chain</fullName>
    </alternativeName>
    <alternativeName>
        <fullName evidence="9">Potassium-binding and translocating subunit A</fullName>
    </alternativeName>
    <alternativeName>
        <fullName evidence="9">Potassium-translocating ATPase A chain</fullName>
    </alternativeName>
</protein>
<organism evidence="10 11">
    <name type="scientific">Amycolatopsis cynarae</name>
    <dbReference type="NCBI Taxonomy" id="2995223"/>
    <lineage>
        <taxon>Bacteria</taxon>
        <taxon>Bacillati</taxon>
        <taxon>Actinomycetota</taxon>
        <taxon>Actinomycetes</taxon>
        <taxon>Pseudonocardiales</taxon>
        <taxon>Pseudonocardiaceae</taxon>
        <taxon>Amycolatopsis</taxon>
    </lineage>
</organism>
<reference evidence="10" key="1">
    <citation type="submission" date="2022-11" db="EMBL/GenBank/DDBJ databases">
        <authorList>
            <person name="Mo P."/>
        </authorList>
    </citation>
    <scope>NUCLEOTIDE SEQUENCE</scope>
    <source>
        <strain evidence="10">HUAS 11-8</strain>
    </source>
</reference>
<evidence type="ECO:0000256" key="4">
    <source>
        <dbReference type="ARBA" id="ARBA00022692"/>
    </source>
</evidence>
<feature type="transmembrane region" description="Helical" evidence="9">
    <location>
        <begin position="247"/>
        <end position="268"/>
    </location>
</feature>
<evidence type="ECO:0000256" key="5">
    <source>
        <dbReference type="ARBA" id="ARBA00022958"/>
    </source>
</evidence>
<keyword evidence="6 9" id="KW-1133">Transmembrane helix</keyword>
<dbReference type="Pfam" id="PF03814">
    <property type="entry name" value="KdpA"/>
    <property type="match status" value="1"/>
</dbReference>
<proteinExistence type="inferred from homology"/>
<comment type="subunit">
    <text evidence="9">The system is composed of three essential subunits: KdpA, KdpB and KdpC.</text>
</comment>
<keyword evidence="7 9" id="KW-0406">Ion transport</keyword>
<dbReference type="EMBL" id="CP113836">
    <property type="protein sequence ID" value="WAL69358.1"/>
    <property type="molecule type" value="Genomic_DNA"/>
</dbReference>
<evidence type="ECO:0000256" key="7">
    <source>
        <dbReference type="ARBA" id="ARBA00023065"/>
    </source>
</evidence>
<dbReference type="PIRSF" id="PIRSF001294">
    <property type="entry name" value="K_ATPaseA"/>
    <property type="match status" value="1"/>
</dbReference>
<comment type="caution">
    <text evidence="9">Lacks conserved residue(s) required for the propagation of feature annotation.</text>
</comment>
<name>A0ABY7BDY8_9PSEU</name>
<keyword evidence="2 9" id="KW-1003">Cell membrane</keyword>
<feature type="transmembrane region" description="Helical" evidence="9">
    <location>
        <begin position="411"/>
        <end position="433"/>
    </location>
</feature>
<dbReference type="NCBIfam" id="TIGR00680">
    <property type="entry name" value="kdpA"/>
    <property type="match status" value="1"/>
</dbReference>
<keyword evidence="11" id="KW-1185">Reference proteome</keyword>
<dbReference type="PANTHER" id="PTHR30607:SF2">
    <property type="entry name" value="POTASSIUM-TRANSPORTING ATPASE POTASSIUM-BINDING SUBUNIT"/>
    <property type="match status" value="1"/>
</dbReference>
<evidence type="ECO:0000256" key="6">
    <source>
        <dbReference type="ARBA" id="ARBA00022989"/>
    </source>
</evidence>
<feature type="transmembrane region" description="Helical" evidence="9">
    <location>
        <begin position="525"/>
        <end position="549"/>
    </location>
</feature>
<feature type="transmembrane region" description="Helical" evidence="9">
    <location>
        <begin position="371"/>
        <end position="391"/>
    </location>
</feature>
<keyword evidence="8 9" id="KW-0472">Membrane</keyword>
<feature type="transmembrane region" description="Helical" evidence="9">
    <location>
        <begin position="483"/>
        <end position="504"/>
    </location>
</feature>
<keyword evidence="3 9" id="KW-0633">Potassium transport</keyword>
<evidence type="ECO:0000256" key="2">
    <source>
        <dbReference type="ARBA" id="ARBA00022475"/>
    </source>
</evidence>